<protein>
    <submittedName>
        <fullName evidence="1">Uncharacterized protein</fullName>
    </submittedName>
</protein>
<dbReference type="EMBL" id="CAXAMM010008200">
    <property type="protein sequence ID" value="CAK9016668.1"/>
    <property type="molecule type" value="Genomic_DNA"/>
</dbReference>
<sequence length="791" mass="88876">MATYPHLFQGAKGPKTGMLGRWKTQCDMQRWREIPFERLPEKDRNWRELPDWVRIPLGLGPRGLERFKEGKNVPQCIVSKLVEMVERLTTGSESGQLTSGTLDMKMLKKEAESLLDVYKKTQAATAAELGLEPPEPKTKISDRWLSRLLDVYGWRSRTPNTYGAYLDYDDSRMEKSRKMLQFQRATQGVRLDMTLNFDQLWKARKDARADNVDGARHSITLVTSIWGNGEIGPLAIVLPNGFLSDKQRSELEEEYRRDNIYFLNSNRSSHFMTSETVVSYFEKVLADSFAKRRRTLSERYSRSFDEEYGLLLADAFSGHHSTLQGWDVQRMANKAEVLECNPDLVGVTEDQLTKEMSSCEAQSCEDVFSAPVEEVLTVPDPLRTSFLWQVQSQKAQEGSLQEWEGEEQDEDYLCLPGHWQTILNGKLAEFHAKIQDAEALWRHRQQEFGDQDIKTKNSLKKFEAIQAGEGSQSIILISKATGKEAGPDVYARSLNKVNGAQKVLTTNKTQAYQVDMQSLTLQLLHDGEVNQPAKKLRLVSVTGMSREIQELRIHLDALSLSTSHVLDGLSGHGHEGHDFKAKAKKAEEVEGDEQEICEQLALLATDEVDMETAEGALKANLPNCNDDPEAPEAQMVPFHNEVSDNESEIAWEFDASHEVFQCQPEASSSTEKEPAVAAAPLGAFKDLESFKFLSLLGLTEIPNVIGAGIGVHLTINAWQVRYPGGDKCSAARCWGHLKKRGFISPCKALMECLLWCWSEHVKVNPGCAKSAEKVKLLRGALVADLGRDITH</sequence>
<evidence type="ECO:0000313" key="2">
    <source>
        <dbReference type="Proteomes" id="UP001642464"/>
    </source>
</evidence>
<comment type="caution">
    <text evidence="1">The sequence shown here is derived from an EMBL/GenBank/DDBJ whole genome shotgun (WGS) entry which is preliminary data.</text>
</comment>
<dbReference type="Proteomes" id="UP001642464">
    <property type="component" value="Unassembled WGS sequence"/>
</dbReference>
<organism evidence="1 2">
    <name type="scientific">Durusdinium trenchii</name>
    <dbReference type="NCBI Taxonomy" id="1381693"/>
    <lineage>
        <taxon>Eukaryota</taxon>
        <taxon>Sar</taxon>
        <taxon>Alveolata</taxon>
        <taxon>Dinophyceae</taxon>
        <taxon>Suessiales</taxon>
        <taxon>Symbiodiniaceae</taxon>
        <taxon>Durusdinium</taxon>
    </lineage>
</organism>
<reference evidence="1 2" key="1">
    <citation type="submission" date="2024-02" db="EMBL/GenBank/DDBJ databases">
        <authorList>
            <person name="Chen Y."/>
            <person name="Shah S."/>
            <person name="Dougan E. K."/>
            <person name="Thang M."/>
            <person name="Chan C."/>
        </authorList>
    </citation>
    <scope>NUCLEOTIDE SEQUENCE [LARGE SCALE GENOMIC DNA]</scope>
</reference>
<name>A0ABP0JR99_9DINO</name>
<accession>A0ABP0JR99</accession>
<evidence type="ECO:0000313" key="1">
    <source>
        <dbReference type="EMBL" id="CAK9016668.1"/>
    </source>
</evidence>
<keyword evidence="2" id="KW-1185">Reference proteome</keyword>
<proteinExistence type="predicted"/>
<gene>
    <name evidence="1" type="ORF">SCF082_LOCUS13292</name>
</gene>